<organism evidence="2 3">
    <name type="scientific">Chitinophaga oryziterrae</name>
    <dbReference type="NCBI Taxonomy" id="1031224"/>
    <lineage>
        <taxon>Bacteria</taxon>
        <taxon>Pseudomonadati</taxon>
        <taxon>Bacteroidota</taxon>
        <taxon>Chitinophagia</taxon>
        <taxon>Chitinophagales</taxon>
        <taxon>Chitinophagaceae</taxon>
        <taxon>Chitinophaga</taxon>
    </lineage>
</organism>
<evidence type="ECO:0000313" key="2">
    <source>
        <dbReference type="EMBL" id="MVT40214.1"/>
    </source>
</evidence>
<name>A0A6N8J5L1_9BACT</name>
<accession>A0A6N8J5L1</accession>
<comment type="caution">
    <text evidence="2">The sequence shown here is derived from an EMBL/GenBank/DDBJ whole genome shotgun (WGS) entry which is preliminary data.</text>
</comment>
<dbReference type="AlphaFoldDB" id="A0A6N8J5L1"/>
<protein>
    <recommendedName>
        <fullName evidence="4">DUF4136 domain-containing protein</fullName>
    </recommendedName>
</protein>
<feature type="chain" id="PRO_5026967370" description="DUF4136 domain-containing protein" evidence="1">
    <location>
        <begin position="23"/>
        <end position="215"/>
    </location>
</feature>
<feature type="signal peptide" evidence="1">
    <location>
        <begin position="1"/>
        <end position="22"/>
    </location>
</feature>
<dbReference type="Proteomes" id="UP000468388">
    <property type="component" value="Unassembled WGS sequence"/>
</dbReference>
<keyword evidence="1" id="KW-0732">Signal</keyword>
<sequence>MKKNNKVAFAMLSLLLMISLHLFNSCGPSVHLTSSWNDKNVQPVRFSKILVMAIGKDLEKRKLGEDNIKAELQKNGFTAATSLDEFGPDFAKINDSLKMRGQLQDKHFDGVITVRVLNVDEHDRWQPGNLYYGPVGFYRGFYGYYYRVWGYYAEPGYMVTDVEVLLESNLYKVDTGELLWSGQSKAFSRNPTEGMARDYAKNIVNDMMVRRVIIP</sequence>
<dbReference type="RefSeq" id="WP_157298840.1">
    <property type="nucleotide sequence ID" value="NZ_BAAAZB010000005.1"/>
</dbReference>
<evidence type="ECO:0000256" key="1">
    <source>
        <dbReference type="SAM" id="SignalP"/>
    </source>
</evidence>
<evidence type="ECO:0000313" key="3">
    <source>
        <dbReference type="Proteomes" id="UP000468388"/>
    </source>
</evidence>
<reference evidence="2 3" key="1">
    <citation type="submission" date="2019-12" db="EMBL/GenBank/DDBJ databases">
        <title>The draft genomic sequence of strain Chitinophaga oryziterrae JCM 16595.</title>
        <authorList>
            <person name="Zhang X."/>
        </authorList>
    </citation>
    <scope>NUCLEOTIDE SEQUENCE [LARGE SCALE GENOMIC DNA]</scope>
    <source>
        <strain evidence="2 3">JCM 16595</strain>
    </source>
</reference>
<keyword evidence="3" id="KW-1185">Reference proteome</keyword>
<dbReference type="OrthoDB" id="6077795at2"/>
<gene>
    <name evidence="2" type="ORF">GO495_06450</name>
</gene>
<evidence type="ECO:0008006" key="4">
    <source>
        <dbReference type="Google" id="ProtNLM"/>
    </source>
</evidence>
<proteinExistence type="predicted"/>
<dbReference type="EMBL" id="WRXO01000001">
    <property type="protein sequence ID" value="MVT40214.1"/>
    <property type="molecule type" value="Genomic_DNA"/>
</dbReference>